<evidence type="ECO:0000313" key="1">
    <source>
        <dbReference type="EMBL" id="KAK0752967.1"/>
    </source>
</evidence>
<proteinExistence type="predicted"/>
<gene>
    <name evidence="1" type="ORF">B0T18DRAFT_423602</name>
</gene>
<keyword evidence="2" id="KW-1185">Reference proteome</keyword>
<dbReference type="Proteomes" id="UP001172155">
    <property type="component" value="Unassembled WGS sequence"/>
</dbReference>
<organism evidence="1 2">
    <name type="scientific">Schizothecium vesticola</name>
    <dbReference type="NCBI Taxonomy" id="314040"/>
    <lineage>
        <taxon>Eukaryota</taxon>
        <taxon>Fungi</taxon>
        <taxon>Dikarya</taxon>
        <taxon>Ascomycota</taxon>
        <taxon>Pezizomycotina</taxon>
        <taxon>Sordariomycetes</taxon>
        <taxon>Sordariomycetidae</taxon>
        <taxon>Sordariales</taxon>
        <taxon>Schizotheciaceae</taxon>
        <taxon>Schizothecium</taxon>
    </lineage>
</organism>
<accession>A0AA40F836</accession>
<dbReference type="AlphaFoldDB" id="A0AA40F836"/>
<dbReference type="InterPro" id="IPR027417">
    <property type="entry name" value="P-loop_NTPase"/>
</dbReference>
<dbReference type="Gene3D" id="3.40.50.300">
    <property type="entry name" value="P-loop containing nucleotide triphosphate hydrolases"/>
    <property type="match status" value="1"/>
</dbReference>
<sequence>MASKPVCTQKVMAYQFSTGEYNVVLVDTPGFSDTYSSDTEILLDLARWLEVTYRQDAKLTGIIYLHRITDVRMDGGVMRNLKMFRKLCGDQPMKNIIITSTFWA</sequence>
<reference evidence="1" key="1">
    <citation type="submission" date="2023-06" db="EMBL/GenBank/DDBJ databases">
        <title>Genome-scale phylogeny and comparative genomics of the fungal order Sordariales.</title>
        <authorList>
            <consortium name="Lawrence Berkeley National Laboratory"/>
            <person name="Hensen N."/>
            <person name="Bonometti L."/>
            <person name="Westerberg I."/>
            <person name="Brannstrom I.O."/>
            <person name="Guillou S."/>
            <person name="Cros-Aarteil S."/>
            <person name="Calhoun S."/>
            <person name="Haridas S."/>
            <person name="Kuo A."/>
            <person name="Mondo S."/>
            <person name="Pangilinan J."/>
            <person name="Riley R."/>
            <person name="LaButti K."/>
            <person name="Andreopoulos B."/>
            <person name="Lipzen A."/>
            <person name="Chen C."/>
            <person name="Yanf M."/>
            <person name="Daum C."/>
            <person name="Ng V."/>
            <person name="Clum A."/>
            <person name="Steindorff A."/>
            <person name="Ohm R."/>
            <person name="Martin F."/>
            <person name="Silar P."/>
            <person name="Natvig D."/>
            <person name="Lalanne C."/>
            <person name="Gautier V."/>
            <person name="Ament-velasquez S.L."/>
            <person name="Kruys A."/>
            <person name="Hutchinson M.I."/>
            <person name="Powell A.J."/>
            <person name="Barry K."/>
            <person name="Miller A.N."/>
            <person name="Grigoriev I.V."/>
            <person name="Debuchy R."/>
            <person name="Gladieux P."/>
            <person name="Thoren M.H."/>
            <person name="Johannesson H."/>
        </authorList>
    </citation>
    <scope>NUCLEOTIDE SEQUENCE</scope>
    <source>
        <strain evidence="1">SMH3187-1</strain>
    </source>
</reference>
<dbReference type="SUPFAM" id="SSF52540">
    <property type="entry name" value="P-loop containing nucleoside triphosphate hydrolases"/>
    <property type="match status" value="1"/>
</dbReference>
<evidence type="ECO:0000313" key="2">
    <source>
        <dbReference type="Proteomes" id="UP001172155"/>
    </source>
</evidence>
<name>A0AA40F836_9PEZI</name>
<evidence type="ECO:0008006" key="3">
    <source>
        <dbReference type="Google" id="ProtNLM"/>
    </source>
</evidence>
<comment type="caution">
    <text evidence="1">The sequence shown here is derived from an EMBL/GenBank/DDBJ whole genome shotgun (WGS) entry which is preliminary data.</text>
</comment>
<dbReference type="EMBL" id="JAUKUD010000001">
    <property type="protein sequence ID" value="KAK0752967.1"/>
    <property type="molecule type" value="Genomic_DNA"/>
</dbReference>
<protein>
    <recommendedName>
        <fullName evidence="3">G domain-containing protein</fullName>
    </recommendedName>
</protein>